<keyword evidence="2 3" id="KW-0472">Membrane</keyword>
<dbReference type="SUPFAM" id="SSF56601">
    <property type="entry name" value="beta-lactamase/transpeptidase-like"/>
    <property type="match status" value="1"/>
</dbReference>
<proteinExistence type="predicted"/>
<evidence type="ECO:0000259" key="5">
    <source>
        <dbReference type="Pfam" id="PF03717"/>
    </source>
</evidence>
<gene>
    <name evidence="6" type="ORF">UFOPK2786_00041</name>
</gene>
<name>A0A6J6S2F3_9ZZZZ</name>
<comment type="subcellular location">
    <subcellularLocation>
        <location evidence="1">Membrane</location>
    </subcellularLocation>
</comment>
<dbReference type="AlphaFoldDB" id="A0A6J6S2F3"/>
<evidence type="ECO:0000313" key="6">
    <source>
        <dbReference type="EMBL" id="CAB4728689.1"/>
    </source>
</evidence>
<dbReference type="PANTHER" id="PTHR30627">
    <property type="entry name" value="PEPTIDOGLYCAN D,D-TRANSPEPTIDASE"/>
    <property type="match status" value="1"/>
</dbReference>
<dbReference type="Pfam" id="PF03717">
    <property type="entry name" value="PBP_dimer"/>
    <property type="match status" value="1"/>
</dbReference>
<feature type="domain" description="Penicillin-binding protein dimerisation" evidence="5">
    <location>
        <begin position="80"/>
        <end position="226"/>
    </location>
</feature>
<dbReference type="InterPro" id="IPR001460">
    <property type="entry name" value="PCN-bd_Tpept"/>
</dbReference>
<protein>
    <submittedName>
        <fullName evidence="6">Unannotated protein</fullName>
    </submittedName>
</protein>
<organism evidence="6">
    <name type="scientific">freshwater metagenome</name>
    <dbReference type="NCBI Taxonomy" id="449393"/>
    <lineage>
        <taxon>unclassified sequences</taxon>
        <taxon>metagenomes</taxon>
        <taxon>ecological metagenomes</taxon>
    </lineage>
</organism>
<feature type="domain" description="Penicillin-binding protein transpeptidase" evidence="4">
    <location>
        <begin position="268"/>
        <end position="575"/>
    </location>
</feature>
<evidence type="ECO:0000256" key="3">
    <source>
        <dbReference type="SAM" id="Phobius"/>
    </source>
</evidence>
<evidence type="ECO:0000256" key="2">
    <source>
        <dbReference type="ARBA" id="ARBA00023136"/>
    </source>
</evidence>
<dbReference type="Gene3D" id="3.30.450.330">
    <property type="match status" value="1"/>
</dbReference>
<dbReference type="InterPro" id="IPR050515">
    <property type="entry name" value="Beta-lactam/transpept"/>
</dbReference>
<dbReference type="Gene3D" id="3.40.710.10">
    <property type="entry name" value="DD-peptidase/beta-lactamase superfamily"/>
    <property type="match status" value="1"/>
</dbReference>
<dbReference type="InterPro" id="IPR005311">
    <property type="entry name" value="PBP_dimer"/>
</dbReference>
<evidence type="ECO:0000259" key="4">
    <source>
        <dbReference type="Pfam" id="PF00905"/>
    </source>
</evidence>
<dbReference type="GO" id="GO:0005886">
    <property type="term" value="C:plasma membrane"/>
    <property type="evidence" value="ECO:0007669"/>
    <property type="project" value="TreeGrafter"/>
</dbReference>
<dbReference type="EMBL" id="CAEZYW010000003">
    <property type="protein sequence ID" value="CAB4728689.1"/>
    <property type="molecule type" value="Genomic_DNA"/>
</dbReference>
<keyword evidence="3" id="KW-1133">Transmembrane helix</keyword>
<dbReference type="SUPFAM" id="SSF56519">
    <property type="entry name" value="Penicillin binding protein dimerisation domain"/>
    <property type="match status" value="1"/>
</dbReference>
<dbReference type="GO" id="GO:0071555">
    <property type="term" value="P:cell wall organization"/>
    <property type="evidence" value="ECO:0007669"/>
    <property type="project" value="TreeGrafter"/>
</dbReference>
<feature type="transmembrane region" description="Helical" evidence="3">
    <location>
        <begin position="37"/>
        <end position="56"/>
    </location>
</feature>
<evidence type="ECO:0000256" key="1">
    <source>
        <dbReference type="ARBA" id="ARBA00004370"/>
    </source>
</evidence>
<reference evidence="6" key="1">
    <citation type="submission" date="2020-05" db="EMBL/GenBank/DDBJ databases">
        <authorList>
            <person name="Chiriac C."/>
            <person name="Salcher M."/>
            <person name="Ghai R."/>
            <person name="Kavagutti S V."/>
        </authorList>
    </citation>
    <scope>NUCLEOTIDE SEQUENCE</scope>
</reference>
<dbReference type="Gene3D" id="3.90.1310.10">
    <property type="entry name" value="Penicillin-binding protein 2a (Domain 2)"/>
    <property type="match status" value="1"/>
</dbReference>
<accession>A0A6J6S2F3</accession>
<dbReference type="InterPro" id="IPR036138">
    <property type="entry name" value="PBP_dimer_sf"/>
</dbReference>
<dbReference type="GO" id="GO:0008658">
    <property type="term" value="F:penicillin binding"/>
    <property type="evidence" value="ECO:0007669"/>
    <property type="project" value="InterPro"/>
</dbReference>
<dbReference type="Pfam" id="PF00905">
    <property type="entry name" value="Transpeptidase"/>
    <property type="match status" value="1"/>
</dbReference>
<dbReference type="InterPro" id="IPR012338">
    <property type="entry name" value="Beta-lactam/transpept-like"/>
</dbReference>
<sequence length="602" mass="63057">MSQTRTPVRAKPLRDSKGYRRPVSRDFLTLGDPRKRGIALIVITGLVLGAFAVRLVELQAVKGGALAGQALDQRLRTVKLPALRGSIVDANGAILAATVESRDVTADQTVIMNPRAAGAQLAPILGMDAEDLAARLTGERRFVVVKKGITPETWRRIEELGIPGIIGAPSSRRIYPADDLAANVVGFVGAEGAGLEGIEDAFDKQLSGIEGTTTYERGSGGNAIPTGEKTRVDATAGVDIGLTIDRDIQYIAQQVIAEKVRKSQSDSGTVVVMDPRTGHILALATEPTFNANDASSAPAAQRGNRALRDAYEPGSTSKVMTLAAVINEGASNINATFEIPGTLERGGKVFRDHDAHGTEVLTLTGIMAKSSNIGAIMASERIGGRVLLGYLKKFGIGEKTGLNFPGEGSGSVPPFSEWSPTTFPTIAFGQGLSLNSVQAASIFATIANDGVRIEPTLVQSITNPDGTKVPIPAPKTTRVVSPGTAAQIRLMLEAVVGEGGTAPKAKIRGYRVGGKTGTAQMFDPVNGGYGDGVVASFIGMAPLDDPQLVVAVALVNPKKGRYGGQLAGPVFKRVMTYALQARHIPPTGTKPPNLPLVVETKR</sequence>
<dbReference type="PANTHER" id="PTHR30627:SF1">
    <property type="entry name" value="PEPTIDOGLYCAN D,D-TRANSPEPTIDASE FTSI"/>
    <property type="match status" value="1"/>
</dbReference>
<keyword evidence="3" id="KW-0812">Transmembrane</keyword>